<dbReference type="OrthoDB" id="10253115at2759"/>
<dbReference type="Proteomes" id="UP000274756">
    <property type="component" value="Unassembled WGS sequence"/>
</dbReference>
<feature type="domain" description="AMP-dependent synthetase/ligase" evidence="2">
    <location>
        <begin position="22"/>
        <end position="124"/>
    </location>
</feature>
<dbReference type="Proteomes" id="UP000038040">
    <property type="component" value="Unplaced"/>
</dbReference>
<keyword evidence="1" id="KW-0472">Membrane</keyword>
<evidence type="ECO:0000313" key="6">
    <source>
        <dbReference type="WBParaSite" id="DME_0000631601-mRNA-1"/>
    </source>
</evidence>
<keyword evidence="1" id="KW-1133">Transmembrane helix</keyword>
<reference evidence="3 5" key="2">
    <citation type="submission" date="2018-11" db="EMBL/GenBank/DDBJ databases">
        <authorList>
            <consortium name="Pathogen Informatics"/>
        </authorList>
    </citation>
    <scope>NUCLEOTIDE SEQUENCE [LARGE SCALE GENOMIC DNA]</scope>
</reference>
<dbReference type="GO" id="GO:0031956">
    <property type="term" value="F:medium-chain fatty acid-CoA ligase activity"/>
    <property type="evidence" value="ECO:0007669"/>
    <property type="project" value="TreeGrafter"/>
</dbReference>
<dbReference type="Gene3D" id="3.40.50.12780">
    <property type="entry name" value="N-terminal domain of ligase-like"/>
    <property type="match status" value="1"/>
</dbReference>
<dbReference type="InterPro" id="IPR042099">
    <property type="entry name" value="ANL_N_sf"/>
</dbReference>
<proteinExistence type="predicted"/>
<gene>
    <name evidence="3" type="ORF">DME_LOCUS1213</name>
</gene>
<dbReference type="PANTHER" id="PTHR43201:SF12">
    <property type="entry name" value="AMP-DEPENDENT SYNTHETASE_LIGASE DOMAIN-CONTAINING PROTEIN"/>
    <property type="match status" value="1"/>
</dbReference>
<evidence type="ECO:0000313" key="5">
    <source>
        <dbReference type="Proteomes" id="UP000274756"/>
    </source>
</evidence>
<evidence type="ECO:0000256" key="1">
    <source>
        <dbReference type="SAM" id="Phobius"/>
    </source>
</evidence>
<evidence type="ECO:0000313" key="4">
    <source>
        <dbReference type="Proteomes" id="UP000038040"/>
    </source>
</evidence>
<dbReference type="Pfam" id="PF00501">
    <property type="entry name" value="AMP-binding"/>
    <property type="match status" value="2"/>
</dbReference>
<dbReference type="GO" id="GO:0006631">
    <property type="term" value="P:fatty acid metabolic process"/>
    <property type="evidence" value="ECO:0007669"/>
    <property type="project" value="TreeGrafter"/>
</dbReference>
<dbReference type="STRING" id="318479.A0A0N4UFT4"/>
<evidence type="ECO:0000259" key="2">
    <source>
        <dbReference type="Pfam" id="PF00501"/>
    </source>
</evidence>
<dbReference type="PANTHER" id="PTHR43201">
    <property type="entry name" value="ACYL-COA SYNTHETASE"/>
    <property type="match status" value="1"/>
</dbReference>
<evidence type="ECO:0000313" key="3">
    <source>
        <dbReference type="EMBL" id="VDN51240.1"/>
    </source>
</evidence>
<protein>
    <submittedName>
        <fullName evidence="6">AMP-binding domain-containing protein</fullName>
    </submittedName>
</protein>
<organism evidence="4 6">
    <name type="scientific">Dracunculus medinensis</name>
    <name type="common">Guinea worm</name>
    <dbReference type="NCBI Taxonomy" id="318479"/>
    <lineage>
        <taxon>Eukaryota</taxon>
        <taxon>Metazoa</taxon>
        <taxon>Ecdysozoa</taxon>
        <taxon>Nematoda</taxon>
        <taxon>Chromadorea</taxon>
        <taxon>Rhabditida</taxon>
        <taxon>Spirurina</taxon>
        <taxon>Dracunculoidea</taxon>
        <taxon>Dracunculidae</taxon>
        <taxon>Dracunculus</taxon>
    </lineage>
</organism>
<feature type="transmembrane region" description="Helical" evidence="1">
    <location>
        <begin position="256"/>
        <end position="277"/>
    </location>
</feature>
<dbReference type="WBParaSite" id="DME_0000631601-mRNA-1">
    <property type="protein sequence ID" value="DME_0000631601-mRNA-1"/>
    <property type="gene ID" value="DME_0000631601"/>
</dbReference>
<keyword evidence="5" id="KW-1185">Reference proteome</keyword>
<name>A0A0N4UFT4_DRAME</name>
<keyword evidence="1" id="KW-0812">Transmembrane</keyword>
<dbReference type="AlphaFoldDB" id="A0A0N4UFT4"/>
<feature type="domain" description="AMP-dependent synthetase/ligase" evidence="2">
    <location>
        <begin position="222"/>
        <end position="354"/>
    </location>
</feature>
<sequence length="361" mass="40208">MNVRTICATVPQVIRKFAESTDIAVIFDNEKVTLTYKQINIEIESLGAGLLSTGLQLGDRILICGSNTSLFLISTLACARAGLIFSLMNSNIPTSEQLKYVLEKGQFRAIICFSASREMELLYNLLIEIVPELRNSVKGINRITLEIVAVEIIKYGLLVIYCFSYILSEIFCRSSQERIKKLPILEEWEPHRLAAIQFTALALLNKIPLRGTKFGIGGRLRGTSAPPKLVAISHYQLLNGCRILADSLNLLREDKLCCALLMFRIPIFGLVGLVPFITQTLVVFPSASPLPKFLFESIKKYKCSHLLTNPIALRLVLKITLSHKVQLPSVTNIILVGERAPNELITSISQQLENVKTINVP</sequence>
<dbReference type="InterPro" id="IPR000873">
    <property type="entry name" value="AMP-dep_synth/lig_dom"/>
</dbReference>
<accession>A0A0N4UFT4</accession>
<dbReference type="EMBL" id="UYYG01000016">
    <property type="protein sequence ID" value="VDN51240.1"/>
    <property type="molecule type" value="Genomic_DNA"/>
</dbReference>
<dbReference type="SUPFAM" id="SSF56801">
    <property type="entry name" value="Acetyl-CoA synthetase-like"/>
    <property type="match status" value="1"/>
</dbReference>
<reference evidence="6" key="1">
    <citation type="submission" date="2017-02" db="UniProtKB">
        <authorList>
            <consortium name="WormBaseParasite"/>
        </authorList>
    </citation>
    <scope>IDENTIFICATION</scope>
</reference>